<gene>
    <name evidence="1" type="ORF">ALIPUT_01071</name>
</gene>
<dbReference type="EMBL" id="ABFK02000017">
    <property type="protein sequence ID" value="EDS04009.1"/>
    <property type="molecule type" value="Genomic_DNA"/>
</dbReference>
<keyword evidence="2" id="KW-1185">Reference proteome</keyword>
<name>B0MVC4_9BACT</name>
<dbReference type="Proteomes" id="UP000005819">
    <property type="component" value="Unassembled WGS sequence"/>
</dbReference>
<sequence length="43" mass="4828">MFGKANAVALSSLVENVRFVLLKLQTYNEEIPGNIMLNKNIAY</sequence>
<organism evidence="1 2">
    <name type="scientific">Alistipes putredinis DSM 17216</name>
    <dbReference type="NCBI Taxonomy" id="445970"/>
    <lineage>
        <taxon>Bacteria</taxon>
        <taxon>Pseudomonadati</taxon>
        <taxon>Bacteroidota</taxon>
        <taxon>Bacteroidia</taxon>
        <taxon>Bacteroidales</taxon>
        <taxon>Rikenellaceae</taxon>
        <taxon>Alistipes</taxon>
    </lineage>
</organism>
<evidence type="ECO:0000313" key="2">
    <source>
        <dbReference type="Proteomes" id="UP000005819"/>
    </source>
</evidence>
<proteinExistence type="predicted"/>
<evidence type="ECO:0000313" key="1">
    <source>
        <dbReference type="EMBL" id="EDS04009.1"/>
    </source>
</evidence>
<reference evidence="1" key="1">
    <citation type="submission" date="2007-10" db="EMBL/GenBank/DDBJ databases">
        <authorList>
            <person name="Fulton L."/>
            <person name="Clifton S."/>
            <person name="Fulton B."/>
            <person name="Xu J."/>
            <person name="Minx P."/>
            <person name="Pepin K.H."/>
            <person name="Johnson M."/>
            <person name="Thiruvilangam P."/>
            <person name="Bhonagiri V."/>
            <person name="Nash W.E."/>
            <person name="Mardis E.R."/>
            <person name="Wilson R.K."/>
        </authorList>
    </citation>
    <scope>NUCLEOTIDE SEQUENCE [LARGE SCALE GENOMIC DNA]</scope>
    <source>
        <strain evidence="1">DSM 17216</strain>
    </source>
</reference>
<comment type="caution">
    <text evidence="1">The sequence shown here is derived from an EMBL/GenBank/DDBJ whole genome shotgun (WGS) entry which is preliminary data.</text>
</comment>
<reference evidence="1" key="2">
    <citation type="submission" date="2013-09" db="EMBL/GenBank/DDBJ databases">
        <title>Draft genome sequence of Alistipes putredinis (DSM 17216).</title>
        <authorList>
            <person name="Sudarsanam P."/>
            <person name="Ley R."/>
            <person name="Guruge J."/>
            <person name="Turnbaugh P.J."/>
            <person name="Mahowald M."/>
            <person name="Liep D."/>
            <person name="Gordon J."/>
        </authorList>
    </citation>
    <scope>NUCLEOTIDE SEQUENCE</scope>
    <source>
        <strain evidence="1">DSM 17216</strain>
    </source>
</reference>
<dbReference type="HOGENOM" id="CLU_3228676_0_0_10"/>
<dbReference type="AlphaFoldDB" id="B0MVC4"/>
<accession>B0MVC4</accession>
<protein>
    <submittedName>
        <fullName evidence="1">Uncharacterized protein</fullName>
    </submittedName>
</protein>